<feature type="compositionally biased region" description="Basic and acidic residues" evidence="3">
    <location>
        <begin position="128"/>
        <end position="141"/>
    </location>
</feature>
<keyword evidence="6" id="KW-1185">Reference proteome</keyword>
<evidence type="ECO:0000256" key="3">
    <source>
        <dbReference type="SAM" id="MobiDB-lite"/>
    </source>
</evidence>
<gene>
    <name evidence="5" type="ORF">ACIBG2_44390</name>
</gene>
<keyword evidence="2" id="KW-0597">Phosphoprotein</keyword>
<name>A0ABW7Z8I1_9ACTN</name>
<dbReference type="InterPro" id="IPR006162">
    <property type="entry name" value="Ppantetheine_attach_site"/>
</dbReference>
<dbReference type="RefSeq" id="WP_397090233.1">
    <property type="nucleotide sequence ID" value="NZ_JBITGY010000015.1"/>
</dbReference>
<dbReference type="PROSITE" id="PS50075">
    <property type="entry name" value="CARRIER"/>
    <property type="match status" value="1"/>
</dbReference>
<evidence type="ECO:0000256" key="1">
    <source>
        <dbReference type="ARBA" id="ARBA00022450"/>
    </source>
</evidence>
<dbReference type="Pfam" id="PF00550">
    <property type="entry name" value="PP-binding"/>
    <property type="match status" value="1"/>
</dbReference>
<dbReference type="NCBIfam" id="TIGR01733">
    <property type="entry name" value="AA-adenyl-dom"/>
    <property type="match status" value="1"/>
</dbReference>
<proteinExistence type="predicted"/>
<dbReference type="InterPro" id="IPR042099">
    <property type="entry name" value="ANL_N_sf"/>
</dbReference>
<feature type="region of interest" description="Disordered" evidence="3">
    <location>
        <begin position="125"/>
        <end position="152"/>
    </location>
</feature>
<dbReference type="InterPro" id="IPR020845">
    <property type="entry name" value="AMP-binding_CS"/>
</dbReference>
<dbReference type="InterPro" id="IPR025110">
    <property type="entry name" value="AMP-bd_C"/>
</dbReference>
<evidence type="ECO:0000313" key="5">
    <source>
        <dbReference type="EMBL" id="MFI6504489.1"/>
    </source>
</evidence>
<evidence type="ECO:0000256" key="2">
    <source>
        <dbReference type="ARBA" id="ARBA00022553"/>
    </source>
</evidence>
<dbReference type="InterPro" id="IPR000873">
    <property type="entry name" value="AMP-dep_synth/lig_dom"/>
</dbReference>
<dbReference type="Gene3D" id="1.10.1200.10">
    <property type="entry name" value="ACP-like"/>
    <property type="match status" value="1"/>
</dbReference>
<dbReference type="InterPro" id="IPR010071">
    <property type="entry name" value="AA_adenyl_dom"/>
</dbReference>
<evidence type="ECO:0000259" key="4">
    <source>
        <dbReference type="PROSITE" id="PS50075"/>
    </source>
</evidence>
<dbReference type="Gene3D" id="3.40.50.12780">
    <property type="entry name" value="N-terminal domain of ligase-like"/>
    <property type="match status" value="1"/>
</dbReference>
<dbReference type="PROSITE" id="PS00455">
    <property type="entry name" value="AMP_BINDING"/>
    <property type="match status" value="1"/>
</dbReference>
<dbReference type="EMBL" id="JBITGY010000015">
    <property type="protein sequence ID" value="MFI6504489.1"/>
    <property type="molecule type" value="Genomic_DNA"/>
</dbReference>
<dbReference type="Proteomes" id="UP001612741">
    <property type="component" value="Unassembled WGS sequence"/>
</dbReference>
<dbReference type="Pfam" id="PF00501">
    <property type="entry name" value="AMP-binding"/>
    <property type="match status" value="1"/>
</dbReference>
<keyword evidence="1" id="KW-0596">Phosphopantetheine</keyword>
<evidence type="ECO:0000313" key="6">
    <source>
        <dbReference type="Proteomes" id="UP001612741"/>
    </source>
</evidence>
<reference evidence="5 6" key="1">
    <citation type="submission" date="2024-10" db="EMBL/GenBank/DDBJ databases">
        <title>The Natural Products Discovery Center: Release of the First 8490 Sequenced Strains for Exploring Actinobacteria Biosynthetic Diversity.</title>
        <authorList>
            <person name="Kalkreuter E."/>
            <person name="Kautsar S.A."/>
            <person name="Yang D."/>
            <person name="Bader C.D."/>
            <person name="Teijaro C.N."/>
            <person name="Fluegel L."/>
            <person name="Davis C.M."/>
            <person name="Simpson J.R."/>
            <person name="Lauterbach L."/>
            <person name="Steele A.D."/>
            <person name="Gui C."/>
            <person name="Meng S."/>
            <person name="Li G."/>
            <person name="Viehrig K."/>
            <person name="Ye F."/>
            <person name="Su P."/>
            <person name="Kiefer A.F."/>
            <person name="Nichols A."/>
            <person name="Cepeda A.J."/>
            <person name="Yan W."/>
            <person name="Fan B."/>
            <person name="Jiang Y."/>
            <person name="Adhikari A."/>
            <person name="Zheng C.-J."/>
            <person name="Schuster L."/>
            <person name="Cowan T.M."/>
            <person name="Smanski M.J."/>
            <person name="Chevrette M.G."/>
            <person name="De Carvalho L.P.S."/>
            <person name="Shen B."/>
        </authorList>
    </citation>
    <scope>NUCLEOTIDE SEQUENCE [LARGE SCALE GENOMIC DNA]</scope>
    <source>
        <strain evidence="5 6">NPDC050545</strain>
    </source>
</reference>
<dbReference type="Gene3D" id="3.30.300.30">
    <property type="match status" value="1"/>
</dbReference>
<dbReference type="Pfam" id="PF13193">
    <property type="entry name" value="AMP-binding_C"/>
    <property type="match status" value="1"/>
</dbReference>
<protein>
    <submittedName>
        <fullName evidence="5">Non-ribosomal peptide synthetase</fullName>
    </submittedName>
</protein>
<accession>A0ABW7Z8I1</accession>
<dbReference type="SUPFAM" id="SSF47336">
    <property type="entry name" value="ACP-like"/>
    <property type="match status" value="1"/>
</dbReference>
<feature type="domain" description="Carrier" evidence="4">
    <location>
        <begin position="517"/>
        <end position="591"/>
    </location>
</feature>
<dbReference type="InterPro" id="IPR036736">
    <property type="entry name" value="ACP-like_sf"/>
</dbReference>
<sequence length="596" mass="63352">MTSGSRTGEHYECVAAAFHRQVRLRPDKVAVWDATGSVTFSELWRQASRVARALRAEGVLPGTAVGLLGTGSRESILAMLGVLLTGAHVVPADPDYPSERVQRITALAGVRLVLVADDHRLPAGPGLEPRRVRDLAEKTEDADADELPGGSPESPAYVLFTSGSTGTPKGVAVPQGALTALCLREGPTRMDAEDVFLVHTILTFDPSMLEIWSALLAGAAVLCAPRSSLSLSETAGLLLDERVTTAVLTPAIFALMVDRYPEALAGLRRLIVGGDVMPLEQAVRVRRHCPDLDVVNCYGPTENTIVSTALPLRDWDGSGTSVPIGTAVAGTTCHILDENLRPLGPGEVGELYVGGDRLACGYLGDPELTRQRFVPDPTVDDPSARLYRTGDLASLRADGLLEFHGRTDHEVKVRGFRVNLAEVEAVISADPEVSAAVAVPAGTGHERRIRAFARPIRPGVDPKAVRARLAGRVPAYLVPDDLVLVTVFPLQGTGKVDREALAALADDSRPAEAEAGETAAGDEVTLARMWARRTGTPASSGEDFFSAGGSSLDLIRLIDDVAETFGAQLTFEDVYGVRSFGELLSMVRDRRTVSGS</sequence>
<dbReference type="PROSITE" id="PS00012">
    <property type="entry name" value="PHOSPHOPANTETHEINE"/>
    <property type="match status" value="1"/>
</dbReference>
<dbReference type="PANTHER" id="PTHR45527:SF1">
    <property type="entry name" value="FATTY ACID SYNTHASE"/>
    <property type="match status" value="1"/>
</dbReference>
<organism evidence="5 6">
    <name type="scientific">Nonomuraea typhae</name>
    <dbReference type="NCBI Taxonomy" id="2603600"/>
    <lineage>
        <taxon>Bacteria</taxon>
        <taxon>Bacillati</taxon>
        <taxon>Actinomycetota</taxon>
        <taxon>Actinomycetes</taxon>
        <taxon>Streptosporangiales</taxon>
        <taxon>Streptosporangiaceae</taxon>
        <taxon>Nonomuraea</taxon>
    </lineage>
</organism>
<dbReference type="InterPro" id="IPR009081">
    <property type="entry name" value="PP-bd_ACP"/>
</dbReference>
<dbReference type="PANTHER" id="PTHR45527">
    <property type="entry name" value="NONRIBOSOMAL PEPTIDE SYNTHETASE"/>
    <property type="match status" value="1"/>
</dbReference>
<comment type="caution">
    <text evidence="5">The sequence shown here is derived from an EMBL/GenBank/DDBJ whole genome shotgun (WGS) entry which is preliminary data.</text>
</comment>
<dbReference type="SUPFAM" id="SSF56801">
    <property type="entry name" value="Acetyl-CoA synthetase-like"/>
    <property type="match status" value="1"/>
</dbReference>
<dbReference type="InterPro" id="IPR045851">
    <property type="entry name" value="AMP-bd_C_sf"/>
</dbReference>